<dbReference type="Pfam" id="PF03717">
    <property type="entry name" value="PBP_dimer"/>
    <property type="match status" value="1"/>
</dbReference>
<evidence type="ECO:0000256" key="3">
    <source>
        <dbReference type="ARBA" id="ARBA00004752"/>
    </source>
</evidence>
<dbReference type="EC" id="3.4.16.4" evidence="5"/>
<reference evidence="17 18" key="1">
    <citation type="submission" date="2022-10" db="EMBL/GenBank/DDBJ databases">
        <title>Description of Fervidibacillus gen. nov. in the family Fervidibacillaceae fam. nov. with two species, Fervidibacillus albus sp. nov., and Fervidibacillus halotolerans sp. nov., isolated from tidal flat sediments.</title>
        <authorList>
            <person name="Kwon K.K."/>
            <person name="Yang S.-H."/>
        </authorList>
    </citation>
    <scope>NUCLEOTIDE SEQUENCE [LARGE SCALE GENOMIC DNA]</scope>
    <source>
        <strain evidence="17 18">DSM 23332</strain>
    </source>
</reference>
<comment type="catalytic activity">
    <reaction evidence="13">
        <text>Preferential cleavage: (Ac)2-L-Lys-D-Ala-|-D-Ala. Also transpeptidation of peptidyl-alanyl moieties that are N-acyl substituents of D-alanine.</text>
        <dbReference type="EC" id="3.4.16.4"/>
    </reaction>
</comment>
<gene>
    <name evidence="17" type="ORF">OEV82_07230</name>
</gene>
<dbReference type="InterPro" id="IPR050515">
    <property type="entry name" value="Beta-lactam/transpept"/>
</dbReference>
<keyword evidence="11 14" id="KW-0472">Membrane</keyword>
<comment type="pathway">
    <text evidence="3">Cell wall biogenesis; peptidoglycan biosynthesis.</text>
</comment>
<evidence type="ECO:0000256" key="7">
    <source>
        <dbReference type="ARBA" id="ARBA00022692"/>
    </source>
</evidence>
<comment type="subcellular location">
    <subcellularLocation>
        <location evidence="2">Cell membrane</location>
    </subcellularLocation>
    <subcellularLocation>
        <location evidence="1">Membrane</location>
        <topology evidence="1">Single-pass membrane protein</topology>
    </subcellularLocation>
</comment>
<evidence type="ECO:0000256" key="2">
    <source>
        <dbReference type="ARBA" id="ARBA00004236"/>
    </source>
</evidence>
<name>A0ABT2WEX8_9BACI</name>
<comment type="caution">
    <text evidence="17">The sequence shown here is derived from an EMBL/GenBank/DDBJ whole genome shotgun (WGS) entry which is preliminary data.</text>
</comment>
<proteinExistence type="inferred from homology"/>
<keyword evidence="10 14" id="KW-1133">Transmembrane helix</keyword>
<comment type="similarity">
    <text evidence="4">Belongs to the transpeptidase family.</text>
</comment>
<dbReference type="Gene3D" id="3.40.710.10">
    <property type="entry name" value="DD-peptidase/beta-lactamase superfamily"/>
    <property type="match status" value="1"/>
</dbReference>
<organism evidence="17 18">
    <name type="scientific">Pallidibacillus thermolactis</name>
    <dbReference type="NCBI Taxonomy" id="251051"/>
    <lineage>
        <taxon>Bacteria</taxon>
        <taxon>Bacillati</taxon>
        <taxon>Bacillota</taxon>
        <taxon>Bacilli</taxon>
        <taxon>Bacillales</taxon>
        <taxon>Bacillaceae</taxon>
        <taxon>Pallidibacillus</taxon>
    </lineage>
</organism>
<keyword evidence="12" id="KW-0961">Cell wall biogenesis/degradation</keyword>
<evidence type="ECO:0000256" key="8">
    <source>
        <dbReference type="ARBA" id="ARBA00022960"/>
    </source>
</evidence>
<evidence type="ECO:0000259" key="15">
    <source>
        <dbReference type="Pfam" id="PF00905"/>
    </source>
</evidence>
<keyword evidence="18" id="KW-1185">Reference proteome</keyword>
<keyword evidence="9" id="KW-0573">Peptidoglycan synthesis</keyword>
<evidence type="ECO:0000256" key="14">
    <source>
        <dbReference type="SAM" id="Phobius"/>
    </source>
</evidence>
<evidence type="ECO:0000256" key="11">
    <source>
        <dbReference type="ARBA" id="ARBA00023136"/>
    </source>
</evidence>
<dbReference type="PANTHER" id="PTHR30627">
    <property type="entry name" value="PEPTIDOGLYCAN D,D-TRANSPEPTIDASE"/>
    <property type="match status" value="1"/>
</dbReference>
<protein>
    <recommendedName>
        <fullName evidence="5">serine-type D-Ala-D-Ala carboxypeptidase</fullName>
        <ecNumber evidence="5">3.4.16.4</ecNumber>
    </recommendedName>
</protein>
<evidence type="ECO:0000259" key="16">
    <source>
        <dbReference type="Pfam" id="PF03717"/>
    </source>
</evidence>
<dbReference type="Proteomes" id="UP001208656">
    <property type="component" value="Unassembled WGS sequence"/>
</dbReference>
<evidence type="ECO:0000313" key="18">
    <source>
        <dbReference type="Proteomes" id="UP001208656"/>
    </source>
</evidence>
<evidence type="ECO:0000256" key="9">
    <source>
        <dbReference type="ARBA" id="ARBA00022984"/>
    </source>
</evidence>
<keyword evidence="8" id="KW-0133">Cell shape</keyword>
<feature type="domain" description="Penicillin-binding protein transpeptidase" evidence="15">
    <location>
        <begin position="345"/>
        <end position="663"/>
    </location>
</feature>
<keyword evidence="6" id="KW-1003">Cell membrane</keyword>
<dbReference type="SUPFAM" id="SSF56519">
    <property type="entry name" value="Penicillin binding protein dimerisation domain"/>
    <property type="match status" value="1"/>
</dbReference>
<evidence type="ECO:0000256" key="6">
    <source>
        <dbReference type="ARBA" id="ARBA00022475"/>
    </source>
</evidence>
<feature type="transmembrane region" description="Helical" evidence="14">
    <location>
        <begin position="21"/>
        <end position="39"/>
    </location>
</feature>
<evidence type="ECO:0000256" key="10">
    <source>
        <dbReference type="ARBA" id="ARBA00022989"/>
    </source>
</evidence>
<dbReference type="Pfam" id="PF00905">
    <property type="entry name" value="Transpeptidase"/>
    <property type="match status" value="1"/>
</dbReference>
<dbReference type="InterPro" id="IPR036138">
    <property type="entry name" value="PBP_dimer_sf"/>
</dbReference>
<dbReference type="InterPro" id="IPR005311">
    <property type="entry name" value="PBP_dimer"/>
</dbReference>
<dbReference type="SUPFAM" id="SSF56601">
    <property type="entry name" value="beta-lactamase/transpeptidase-like"/>
    <property type="match status" value="1"/>
</dbReference>
<feature type="domain" description="Penicillin-binding protein dimerisation" evidence="16">
    <location>
        <begin position="63"/>
        <end position="298"/>
    </location>
</feature>
<dbReference type="PANTHER" id="PTHR30627:SF2">
    <property type="entry name" value="PEPTIDOGLYCAN D,D-TRANSPEPTIDASE MRDA"/>
    <property type="match status" value="1"/>
</dbReference>
<evidence type="ECO:0000256" key="4">
    <source>
        <dbReference type="ARBA" id="ARBA00007171"/>
    </source>
</evidence>
<dbReference type="InterPro" id="IPR001460">
    <property type="entry name" value="PCN-bd_Tpept"/>
</dbReference>
<evidence type="ECO:0000256" key="5">
    <source>
        <dbReference type="ARBA" id="ARBA00012448"/>
    </source>
</evidence>
<sequence>MGEMERKKKKQNRTMLLRANLLFVVVFFLFSILVLRLGYVQMVQGKDYVEQIERTDDHIIYHPVPRGEIYDRNGHALVYNVPQKAITYTPPKNPQPIDILNTAEQLSEYIQMNQEDIENVPVWVKKEIWILKHHNGNEKITKEEEALIKKQELSEQELYKKILERITEEEIETINGNVAAIYQNMRSAVALTPSIIKNEGVTDEEFASVSENLDNLPGISTTTDWQRDYTYGQVFQSVLGRMKEGLPPEKLDYYSAKGYALNDRYGASYLEELYEDVLSGSKIQEKVITDNRGKVVSSEIISEGEPGRDLFLTIDINFQQEIEQIIQEELLRAIQFPRTETLDRMFVVAMDPRTGEILALAGKRYNRETKEFEEFSHGTFTQAFEAGSTVKGAMVLTGYQTGVLKPGEQKNDTPLIFPGNTKSSFGGNALGVIDELKALERSSNVYMWLIALDVMEGRYVPGSLFSLNPEKVNTIRYYFSQFGLGTTTGIGFKEEIEGMKASPDPAQQAAFLDIAIGQFDTYTPLQLAQYVATIANDGYRVKPMLVKEIRSADLDKDGISTVIKEFQPTILNRVDMKQEWIERVQQGFWQVTHGSQGTARRYFSDEPYDVAGKTGTAQSYYVDNGRFEKGVETNHSSFVGYAPYDDPEIAISVIVPHAFYGSQPFSYTIGSHIAQRVFQAYFK</sequence>
<dbReference type="Gene3D" id="3.90.1310.10">
    <property type="entry name" value="Penicillin-binding protein 2a (Domain 2)"/>
    <property type="match status" value="1"/>
</dbReference>
<keyword evidence="7 14" id="KW-0812">Transmembrane</keyword>
<evidence type="ECO:0000313" key="17">
    <source>
        <dbReference type="EMBL" id="MCU9594247.1"/>
    </source>
</evidence>
<evidence type="ECO:0000256" key="13">
    <source>
        <dbReference type="ARBA" id="ARBA00034000"/>
    </source>
</evidence>
<dbReference type="InterPro" id="IPR012338">
    <property type="entry name" value="Beta-lactam/transpept-like"/>
</dbReference>
<evidence type="ECO:0000256" key="1">
    <source>
        <dbReference type="ARBA" id="ARBA00004167"/>
    </source>
</evidence>
<dbReference type="Gene3D" id="1.10.10.1230">
    <property type="entry name" value="Penicillin-binding protein, N-terminal non-catalytic domain, head sub-domain"/>
    <property type="match status" value="1"/>
</dbReference>
<accession>A0ABT2WEX8</accession>
<evidence type="ECO:0000256" key="12">
    <source>
        <dbReference type="ARBA" id="ARBA00023316"/>
    </source>
</evidence>
<dbReference type="EMBL" id="JAOUSE010000016">
    <property type="protein sequence ID" value="MCU9594247.1"/>
    <property type="molecule type" value="Genomic_DNA"/>
</dbReference>
<dbReference type="RefSeq" id="WP_263061454.1">
    <property type="nucleotide sequence ID" value="NZ_JAOUSE010000016.1"/>
</dbReference>